<keyword evidence="4" id="KW-1185">Reference proteome</keyword>
<feature type="compositionally biased region" description="Polar residues" evidence="1">
    <location>
        <begin position="48"/>
        <end position="66"/>
    </location>
</feature>
<feature type="signal peptide" evidence="2">
    <location>
        <begin position="1"/>
        <end position="25"/>
    </location>
</feature>
<accession>A0A1Z4LVV4</accession>
<feature type="region of interest" description="Disordered" evidence="1">
    <location>
        <begin position="43"/>
        <end position="66"/>
    </location>
</feature>
<proteinExistence type="predicted"/>
<sequence length="108" mass="12064">MKSKLMPILAASTIFTLALPLAANACGDKKNLTQAQRTQIEEIRDNTRSQVESVLTPQQEVEFQSSVEDGQKMRSAVANLNLSPEQQTQIDEIMQVAKEQKKAIYRSN</sequence>
<dbReference type="Proteomes" id="UP000218418">
    <property type="component" value="Chromosome"/>
</dbReference>
<protein>
    <recommendedName>
        <fullName evidence="5">LTXXQ motif family protein</fullName>
    </recommendedName>
</protein>
<organism evidence="3 4">
    <name type="scientific">Calothrix parasitica NIES-267</name>
    <dbReference type="NCBI Taxonomy" id="1973488"/>
    <lineage>
        <taxon>Bacteria</taxon>
        <taxon>Bacillati</taxon>
        <taxon>Cyanobacteriota</taxon>
        <taxon>Cyanophyceae</taxon>
        <taxon>Nostocales</taxon>
        <taxon>Calotrichaceae</taxon>
        <taxon>Calothrix</taxon>
    </lineage>
</organism>
<dbReference type="EMBL" id="AP018227">
    <property type="protein sequence ID" value="BAY85228.1"/>
    <property type="molecule type" value="Genomic_DNA"/>
</dbReference>
<feature type="chain" id="PRO_5013210042" description="LTXXQ motif family protein" evidence="2">
    <location>
        <begin position="26"/>
        <end position="108"/>
    </location>
</feature>
<gene>
    <name evidence="3" type="ORF">NIES267_47270</name>
</gene>
<evidence type="ECO:0000313" key="3">
    <source>
        <dbReference type="EMBL" id="BAY85228.1"/>
    </source>
</evidence>
<dbReference type="AlphaFoldDB" id="A0A1Z4LVV4"/>
<keyword evidence="2" id="KW-0732">Signal</keyword>
<evidence type="ECO:0008006" key="5">
    <source>
        <dbReference type="Google" id="ProtNLM"/>
    </source>
</evidence>
<evidence type="ECO:0000256" key="1">
    <source>
        <dbReference type="SAM" id="MobiDB-lite"/>
    </source>
</evidence>
<evidence type="ECO:0000313" key="4">
    <source>
        <dbReference type="Proteomes" id="UP000218418"/>
    </source>
</evidence>
<name>A0A1Z4LVV4_9CYAN</name>
<evidence type="ECO:0000256" key="2">
    <source>
        <dbReference type="SAM" id="SignalP"/>
    </source>
</evidence>
<reference evidence="3 4" key="1">
    <citation type="submission" date="2017-06" db="EMBL/GenBank/DDBJ databases">
        <title>Genome sequencing of cyanobaciteial culture collection at National Institute for Environmental Studies (NIES).</title>
        <authorList>
            <person name="Hirose Y."/>
            <person name="Shimura Y."/>
            <person name="Fujisawa T."/>
            <person name="Nakamura Y."/>
            <person name="Kawachi M."/>
        </authorList>
    </citation>
    <scope>NUCLEOTIDE SEQUENCE [LARGE SCALE GENOMIC DNA]</scope>
    <source>
        <strain evidence="3 4">NIES-267</strain>
    </source>
</reference>